<protein>
    <submittedName>
        <fullName evidence="1">Uncharacterized protein</fullName>
    </submittedName>
</protein>
<dbReference type="AlphaFoldDB" id="A0A0F9B9R1"/>
<gene>
    <name evidence="1" type="ORF">LCGC14_2476100</name>
</gene>
<sequence>MTDLQALKTELAAKLTAKDEAIKTAFEAEQAYLLEFNRWQIENKEVVSASDIAVGKEQVAKKEFAETRKRISAELSAHFTEHPEAAKIEPAFGMRRSIEAVYEDEIEFIKAVIESGMLFLLKPDDAAITAFVKGMAIEVDDPVMPHLLPEKVMNNLPVLGIQTVFKATISDKKLQG</sequence>
<proteinExistence type="predicted"/>
<comment type="caution">
    <text evidence="1">The sequence shown here is derived from an EMBL/GenBank/DDBJ whole genome shotgun (WGS) entry which is preliminary data.</text>
</comment>
<name>A0A0F9B9R1_9ZZZZ</name>
<reference evidence="1" key="1">
    <citation type="journal article" date="2015" name="Nature">
        <title>Complex archaea that bridge the gap between prokaryotes and eukaryotes.</title>
        <authorList>
            <person name="Spang A."/>
            <person name="Saw J.H."/>
            <person name="Jorgensen S.L."/>
            <person name="Zaremba-Niedzwiedzka K."/>
            <person name="Martijn J."/>
            <person name="Lind A.E."/>
            <person name="van Eijk R."/>
            <person name="Schleper C."/>
            <person name="Guy L."/>
            <person name="Ettema T.J."/>
        </authorList>
    </citation>
    <scope>NUCLEOTIDE SEQUENCE</scope>
</reference>
<evidence type="ECO:0000313" key="1">
    <source>
        <dbReference type="EMBL" id="KKL18380.1"/>
    </source>
</evidence>
<dbReference type="EMBL" id="LAZR01038892">
    <property type="protein sequence ID" value="KKL18380.1"/>
    <property type="molecule type" value="Genomic_DNA"/>
</dbReference>
<organism evidence="1">
    <name type="scientific">marine sediment metagenome</name>
    <dbReference type="NCBI Taxonomy" id="412755"/>
    <lineage>
        <taxon>unclassified sequences</taxon>
        <taxon>metagenomes</taxon>
        <taxon>ecological metagenomes</taxon>
    </lineage>
</organism>
<accession>A0A0F9B9R1</accession>